<dbReference type="PANTHER" id="PTHR37946:SF1">
    <property type="entry name" value="SLL1969 PROTEIN"/>
    <property type="match status" value="1"/>
</dbReference>
<dbReference type="Proteomes" id="UP001382455">
    <property type="component" value="Unassembled WGS sequence"/>
</dbReference>
<sequence>MRNILLLCCVLSLIGCQHFRQAKQQSQLLDSVAEINGRVNYQSNSDGGELVVAVLSRNDNTFSIENQKLLDSNGQFKFYLKPGTYYVAVYQDSNHNLTYDDNETGVAYVDSVGMLQAITLNDKAKYKAKPIHFAKPVKKGYAVQYSDNYNINNIGKLANLEHAMFDAHNVDMGFWRPLDFLAQVESGLFMLSPYNAKKEPLILVHGMMGNPREFSDLVAALEDSDYQVWVLYYPSGVGLHLVKDYLLESIEVMQKRYGFDAVSVLAHSMGGLITRGYALSHQGHARNYKINHFITVNSPLLGMQSARKGVESSPLVINSWRDVATNSDYVNQLHTQTLQPEINYALVFSYQDGASDDGVVALSSQIPPNIQREANKMMGFNASHAGVLKEAKFINFIMSTLSNSASAN</sequence>
<accession>A0ABU8EXX7</accession>
<dbReference type="PANTHER" id="PTHR37946">
    <property type="entry name" value="SLL1969 PROTEIN"/>
    <property type="match status" value="1"/>
</dbReference>
<evidence type="ECO:0000313" key="3">
    <source>
        <dbReference type="Proteomes" id="UP001382455"/>
    </source>
</evidence>
<evidence type="ECO:0000259" key="1">
    <source>
        <dbReference type="Pfam" id="PF05057"/>
    </source>
</evidence>
<keyword evidence="3" id="KW-1185">Reference proteome</keyword>
<dbReference type="Pfam" id="PF05057">
    <property type="entry name" value="DUF676"/>
    <property type="match status" value="1"/>
</dbReference>
<reference evidence="2 3" key="1">
    <citation type="submission" date="2023-12" db="EMBL/GenBank/DDBJ databases">
        <title>Friends and Foes: Symbiotic and Algicidal bacterial influence on Karenia brevis blooms.</title>
        <authorList>
            <person name="Fei C."/>
            <person name="Mohamed A.R."/>
            <person name="Booker A."/>
            <person name="Arshad M."/>
            <person name="Klass S."/>
            <person name="Ahn S."/>
            <person name="Gilbert P.M."/>
            <person name="Heil C.A."/>
            <person name="Martinez J.M."/>
            <person name="Amin S.A."/>
        </authorList>
    </citation>
    <scope>NUCLEOTIDE SEQUENCE [LARGE SCALE GENOMIC DNA]</scope>
    <source>
        <strain evidence="2 3">CE15</strain>
    </source>
</reference>
<dbReference type="InterPro" id="IPR029058">
    <property type="entry name" value="AB_hydrolase_fold"/>
</dbReference>
<dbReference type="RefSeq" id="WP_336436743.1">
    <property type="nucleotide sequence ID" value="NZ_JBAWKS010000002.1"/>
</dbReference>
<dbReference type="Gene3D" id="3.40.50.1820">
    <property type="entry name" value="alpha/beta hydrolase"/>
    <property type="match status" value="1"/>
</dbReference>
<comment type="caution">
    <text evidence="2">The sequence shown here is derived from an EMBL/GenBank/DDBJ whole genome shotgun (WGS) entry which is preliminary data.</text>
</comment>
<organism evidence="2 3">
    <name type="scientific">Pseudoalteromonas spongiae</name>
    <dbReference type="NCBI Taxonomy" id="298657"/>
    <lineage>
        <taxon>Bacteria</taxon>
        <taxon>Pseudomonadati</taxon>
        <taxon>Pseudomonadota</taxon>
        <taxon>Gammaproteobacteria</taxon>
        <taxon>Alteromonadales</taxon>
        <taxon>Pseudoalteromonadaceae</taxon>
        <taxon>Pseudoalteromonas</taxon>
    </lineage>
</organism>
<dbReference type="GO" id="GO:0016787">
    <property type="term" value="F:hydrolase activity"/>
    <property type="evidence" value="ECO:0007669"/>
    <property type="project" value="UniProtKB-KW"/>
</dbReference>
<keyword evidence="2" id="KW-0378">Hydrolase</keyword>
<dbReference type="InterPro" id="IPR007751">
    <property type="entry name" value="DUF676_lipase-like"/>
</dbReference>
<evidence type="ECO:0000313" key="2">
    <source>
        <dbReference type="EMBL" id="MEI4551839.1"/>
    </source>
</evidence>
<name>A0ABU8EXX7_9GAMM</name>
<feature type="domain" description="DUF676" evidence="1">
    <location>
        <begin position="201"/>
        <end position="321"/>
    </location>
</feature>
<gene>
    <name evidence="2" type="ORF">WAE96_19340</name>
</gene>
<protein>
    <submittedName>
        <fullName evidence="2">Alpha/beta fold hydrolase</fullName>
    </submittedName>
</protein>
<proteinExistence type="predicted"/>
<dbReference type="SUPFAM" id="SSF53474">
    <property type="entry name" value="alpha/beta-Hydrolases"/>
    <property type="match status" value="1"/>
</dbReference>
<dbReference type="PROSITE" id="PS51257">
    <property type="entry name" value="PROKAR_LIPOPROTEIN"/>
    <property type="match status" value="1"/>
</dbReference>
<dbReference type="EMBL" id="JBAWKS010000002">
    <property type="protein sequence ID" value="MEI4551839.1"/>
    <property type="molecule type" value="Genomic_DNA"/>
</dbReference>